<keyword evidence="2" id="KW-1185">Reference proteome</keyword>
<organism evidence="1 2">
    <name type="scientific">Metabacillus hrfriensis</name>
    <dbReference type="NCBI Taxonomy" id="3048891"/>
    <lineage>
        <taxon>Bacteria</taxon>
        <taxon>Bacillati</taxon>
        <taxon>Bacillota</taxon>
        <taxon>Bacilli</taxon>
        <taxon>Bacillales</taxon>
        <taxon>Bacillaceae</taxon>
        <taxon>Metabacillus</taxon>
    </lineage>
</organism>
<name>A0ACD4R6E7_9BACI</name>
<reference evidence="2" key="1">
    <citation type="journal article" date="2025" name="Aquaculture">
        <title>Assessment of the bioflocculant production and safety properties of Metabacillus hrfriensis sp. nov. based on phenotypic and whole-genome sequencing analysis.</title>
        <authorList>
            <person name="Zhang R."/>
            <person name="Zhao Z."/>
            <person name="Luo L."/>
            <person name="Wang S."/>
            <person name="Guo K."/>
            <person name="Xu W."/>
        </authorList>
    </citation>
    <scope>NUCLEOTIDE SEQUENCE [LARGE SCALE GENOMIC DNA]</scope>
    <source>
        <strain evidence="2">CT-WN-B3</strain>
    </source>
</reference>
<dbReference type="Proteomes" id="UP001226091">
    <property type="component" value="Chromosome"/>
</dbReference>
<accession>A0ACD4R6E7</accession>
<dbReference type="EMBL" id="CP126116">
    <property type="protein sequence ID" value="WHZ55999.1"/>
    <property type="molecule type" value="Genomic_DNA"/>
</dbReference>
<evidence type="ECO:0000313" key="1">
    <source>
        <dbReference type="EMBL" id="WHZ55999.1"/>
    </source>
</evidence>
<protein>
    <submittedName>
        <fullName evidence="1">GNAT family N-acetyltransferase</fullName>
    </submittedName>
</protein>
<sequence>MSEQSNQSIQIKPWEDKDLELLFRMNTPEMLKHLGGPESKEKVLKRHKRYLEPGNWGSMFSIKMLPDIEAAGSVGYWENNWNGENVYETGWSVLPSFQGKGIATMAVKLALVKAAEQNKYKYVHAFPSISNPASNAICQKLGFQFISECEFEYPPGSFMRCNNWRLNLIDYQEVFSKKDNKDGM</sequence>
<gene>
    <name evidence="1" type="ORF">QLQ22_14910</name>
</gene>
<evidence type="ECO:0000313" key="2">
    <source>
        <dbReference type="Proteomes" id="UP001226091"/>
    </source>
</evidence>
<proteinExistence type="predicted"/>